<evidence type="ECO:0000256" key="2">
    <source>
        <dbReference type="ARBA" id="ARBA00023242"/>
    </source>
</evidence>
<dbReference type="Pfam" id="PF04082">
    <property type="entry name" value="Fungal_trans"/>
    <property type="match status" value="1"/>
</dbReference>
<dbReference type="SUPFAM" id="SSF57701">
    <property type="entry name" value="Zn2/Cys6 DNA-binding domain"/>
    <property type="match status" value="1"/>
</dbReference>
<dbReference type="InterPro" id="IPR036864">
    <property type="entry name" value="Zn2-C6_fun-type_DNA-bd_sf"/>
</dbReference>
<dbReference type="GO" id="GO:0003677">
    <property type="term" value="F:DNA binding"/>
    <property type="evidence" value="ECO:0007669"/>
    <property type="project" value="InterPro"/>
</dbReference>
<protein>
    <recommendedName>
        <fullName evidence="4">Zn(2)-C6 fungal-type domain-containing protein</fullName>
    </recommendedName>
</protein>
<name>A0A0N8H6P5_9HYPO</name>
<evidence type="ECO:0000256" key="1">
    <source>
        <dbReference type="ARBA" id="ARBA00022723"/>
    </source>
</evidence>
<dbReference type="GO" id="GO:0016702">
    <property type="term" value="F:oxidoreductase activity, acting on single donors with incorporation of molecular oxygen, incorporation of two atoms of oxygen"/>
    <property type="evidence" value="ECO:0007669"/>
    <property type="project" value="InterPro"/>
</dbReference>
<dbReference type="PROSITE" id="PS00463">
    <property type="entry name" value="ZN2_CY6_FUNGAL_1"/>
    <property type="match status" value="1"/>
</dbReference>
<gene>
    <name evidence="5" type="ORF">AK830_g7007</name>
</gene>
<dbReference type="STRING" id="78410.A0A0N8H6P5"/>
<dbReference type="InterPro" id="IPR007219">
    <property type="entry name" value="XnlR_reg_dom"/>
</dbReference>
<dbReference type="GO" id="GO:0006351">
    <property type="term" value="P:DNA-templated transcription"/>
    <property type="evidence" value="ECO:0007669"/>
    <property type="project" value="InterPro"/>
</dbReference>
<dbReference type="Proteomes" id="UP000050424">
    <property type="component" value="Unassembled WGS sequence"/>
</dbReference>
<feature type="region of interest" description="Disordered" evidence="3">
    <location>
        <begin position="503"/>
        <end position="525"/>
    </location>
</feature>
<dbReference type="PANTHER" id="PTHR47431:SF2">
    <property type="entry name" value="ZN(II)2CYS6 TRANSCRIPTION FACTOR (EUROFUNG)"/>
    <property type="match status" value="1"/>
</dbReference>
<keyword evidence="1" id="KW-0479">Metal-binding</keyword>
<dbReference type="PANTHER" id="PTHR47431">
    <property type="entry name" value="ZN(II)2CYS6 TRANSCRIPTION FACTOR (EUROFUNG)-RELATED"/>
    <property type="match status" value="1"/>
</dbReference>
<proteinExistence type="predicted"/>
<dbReference type="CDD" id="cd03457">
    <property type="entry name" value="intradiol_dioxygenase_like"/>
    <property type="match status" value="1"/>
</dbReference>
<comment type="caution">
    <text evidence="5">The sequence shown here is derived from an EMBL/GenBank/DDBJ whole genome shotgun (WGS) entry which is preliminary data.</text>
</comment>
<evidence type="ECO:0000313" key="6">
    <source>
        <dbReference type="Proteomes" id="UP000050424"/>
    </source>
</evidence>
<dbReference type="AlphaFoldDB" id="A0A0N8H6P5"/>
<dbReference type="SUPFAM" id="SSF49482">
    <property type="entry name" value="Aromatic compound dioxygenase"/>
    <property type="match status" value="1"/>
</dbReference>
<dbReference type="PROSITE" id="PS50048">
    <property type="entry name" value="ZN2_CY6_FUNGAL_2"/>
    <property type="match status" value="1"/>
</dbReference>
<evidence type="ECO:0000313" key="5">
    <source>
        <dbReference type="EMBL" id="KPM39548.1"/>
    </source>
</evidence>
<dbReference type="GO" id="GO:0000981">
    <property type="term" value="F:DNA-binding transcription factor activity, RNA polymerase II-specific"/>
    <property type="evidence" value="ECO:0007669"/>
    <property type="project" value="InterPro"/>
</dbReference>
<organism evidence="5 6">
    <name type="scientific">Neonectria ditissima</name>
    <dbReference type="NCBI Taxonomy" id="78410"/>
    <lineage>
        <taxon>Eukaryota</taxon>
        <taxon>Fungi</taxon>
        <taxon>Dikarya</taxon>
        <taxon>Ascomycota</taxon>
        <taxon>Pezizomycotina</taxon>
        <taxon>Sordariomycetes</taxon>
        <taxon>Hypocreomycetidae</taxon>
        <taxon>Hypocreales</taxon>
        <taxon>Nectriaceae</taxon>
        <taxon>Neonectria</taxon>
    </lineage>
</organism>
<dbReference type="InterPro" id="IPR015889">
    <property type="entry name" value="Intradiol_dOase_core"/>
</dbReference>
<dbReference type="InterPro" id="IPR001138">
    <property type="entry name" value="Zn2Cys6_DnaBD"/>
</dbReference>
<keyword evidence="6" id="KW-1185">Reference proteome</keyword>
<dbReference type="GO" id="GO:0005506">
    <property type="term" value="F:iron ion binding"/>
    <property type="evidence" value="ECO:0007669"/>
    <property type="project" value="InterPro"/>
</dbReference>
<keyword evidence="2" id="KW-0539">Nucleus</keyword>
<dbReference type="CDD" id="cd00067">
    <property type="entry name" value="GAL4"/>
    <property type="match status" value="1"/>
</dbReference>
<evidence type="ECO:0000256" key="3">
    <source>
        <dbReference type="SAM" id="MobiDB-lite"/>
    </source>
</evidence>
<dbReference type="OrthoDB" id="10067394at2759"/>
<dbReference type="Pfam" id="PF00172">
    <property type="entry name" value="Zn_clus"/>
    <property type="match status" value="1"/>
</dbReference>
<reference evidence="5 6" key="1">
    <citation type="submission" date="2015-09" db="EMBL/GenBank/DDBJ databases">
        <title>Draft genome of a European isolate of the apple canker pathogen Neonectria ditissima.</title>
        <authorList>
            <person name="Gomez-Cortecero A."/>
            <person name="Harrison R.J."/>
            <person name="Armitage A.D."/>
        </authorList>
    </citation>
    <scope>NUCLEOTIDE SEQUENCE [LARGE SCALE GENOMIC DNA]</scope>
    <source>
        <strain evidence="5 6">R09/05</strain>
    </source>
</reference>
<dbReference type="SMART" id="SM00906">
    <property type="entry name" value="Fungal_trans"/>
    <property type="match status" value="1"/>
</dbReference>
<feature type="domain" description="Zn(2)-C6 fungal-type" evidence="4">
    <location>
        <begin position="458"/>
        <end position="488"/>
    </location>
</feature>
<dbReference type="Gene3D" id="4.10.240.10">
    <property type="entry name" value="Zn(2)-C6 fungal-type DNA-binding domain"/>
    <property type="match status" value="1"/>
</dbReference>
<dbReference type="EMBL" id="LKCW01000103">
    <property type="protein sequence ID" value="KPM39548.1"/>
    <property type="molecule type" value="Genomic_DNA"/>
</dbReference>
<dbReference type="GO" id="GO:0008270">
    <property type="term" value="F:zinc ion binding"/>
    <property type="evidence" value="ECO:0007669"/>
    <property type="project" value="InterPro"/>
</dbReference>
<accession>A0A0N8H6P5</accession>
<sequence length="1027" mass="113668">MRNTAYTAVNAPRKSRVVGVVFGNVLGNVSYKRKDGDEAFFSLVQIHLSFSKASIITFESSGLFVCISSRRGLVYEGIDKMKFGSFVLFGIASFSAVAHPERLTADVAKKEARLVGRSSNKCAAAIEKRRAETLAKRSSRLHARRVENGFNPQGLSERSIYTTIQNDTCVLAPDTIWGPYGVDGEIVRTDLRESQQGIDFYLDIGVIDIETCDPLEGTALTIWNCNATGSYSSFTGIDPDTSELLDGYSKKSDGTTDNETFLRGIQVTDSNGMIEFLTKFPGYYVTRTTHIHVTGQTDITNGTSYSKSKVQHIGQLFFDEDLLNKVYAISPYSEHLSTLNRTTNSEDKLFSTASSEGYSAVISVSQLGESIEDGLVGYITIGINSTADGIAVTGEAVNPQGWLPTVSVDSTKFAEATGKEKKARQAAVSMSSQQLMPPGSTSPGFPDQDGFEKPTALACIECRRKHVKCDAAVPDCQRCKSSGLQCHYQPSRRGLKRRNPYLRQSPRVSSDPRRMRPFVSPGGLHANVGRSEPEQIVWDSADAQETLIEFQSQVNGSQSNWSDQVDGRIAQVCTVAPVDLEDEMVEDDELFVNLFYANFHVSHPILVPRGLYFSQCYPSFLRLVVHLIGCHFSGTACSETLQINASRAIKKAQNDGNHRFELVQAMLLFSIALHARNEFTEFASILSNAVSLAIEIGMYRKDFSRLHGGASPLLEESLRRTWWELYITDGFMAALQRRTSFRCSSIETDVPLPCDEALYVEGSFMMEPMTLSQFDSRIYAEEEFHFSSFTYRIEAVRILARALAIAWIHDIHRDQVEAIDNALAAWPHYLDLGKAEPTNVSGHVDDMLLQAQMVIQYTTMYLHFPRSDLVGLIPTSTEVMPQAHLLPVYSRSMHGVKAVEASKRLGNLAAFQDSVEKHSPFFLDGLLLSGIVQLSDCSLRPSRFQQQYHDRLRLSTGVLKTLGPVWALARGTWRALNSMTLEALAKSNLMPVQATSLGDSAIDVSIAATELGLMDLPWMDLPTWATG</sequence>
<dbReference type="CDD" id="cd12148">
    <property type="entry name" value="fungal_TF_MHR"/>
    <property type="match status" value="1"/>
</dbReference>
<evidence type="ECO:0000259" key="4">
    <source>
        <dbReference type="PROSITE" id="PS50048"/>
    </source>
</evidence>
<dbReference type="SMART" id="SM00066">
    <property type="entry name" value="GAL4"/>
    <property type="match status" value="1"/>
</dbReference>
<dbReference type="Gene3D" id="2.60.130.10">
    <property type="entry name" value="Aromatic compound dioxygenase"/>
    <property type="match status" value="1"/>
</dbReference>